<feature type="transmembrane region" description="Helical" evidence="9">
    <location>
        <begin position="313"/>
        <end position="336"/>
    </location>
</feature>
<feature type="transmembrane region" description="Helical" evidence="9">
    <location>
        <begin position="111"/>
        <end position="131"/>
    </location>
</feature>
<keyword evidence="12" id="KW-1185">Reference proteome</keyword>
<dbReference type="PANTHER" id="PTHR23502">
    <property type="entry name" value="MAJOR FACILITATOR SUPERFAMILY"/>
    <property type="match status" value="1"/>
</dbReference>
<protein>
    <submittedName>
        <fullName evidence="11">Major facilitator superfamily domain-containing protein</fullName>
    </submittedName>
</protein>
<dbReference type="Pfam" id="PF07690">
    <property type="entry name" value="MFS_1"/>
    <property type="match status" value="1"/>
</dbReference>
<accession>A0A2T3A7W6</accession>
<sequence>MSSNMNNLEKASGEPRDELQAQATAERNLTGQDDPLNWSLASRSCYTSLVVGMAGVVGFSSSVMTPAIKTISQDFNTSTTLSTLGATTYLVGFGFGPFLFAPLAEVFGRNIIYRTTFLVFCLANLGCALAPDIAAFLIFRFLAGFTGAPSVANSGGSIVDLWPESERSVPFSFYTLACFCGPVLAPIVAGFLTQYVSWRWNFWLVLIISSTLWVAVLLFLPETYPCKLLEQRLERQEASDSETNRVYEENGLAQRPSLASRFMISLTRPWTMLFTEPILISLSLYMAFIYGVLYLDFTAYPVVFQTARGWPLSISGLSFLGIGTGMALATALSPAVNRVHAHYVRKLNAHSHGASTRCSSSSSSFQPPQRSQPEARLPHLIFVAWLLPLGLFWFGWTALAPTPWAWSIVSGVPFGFGLVMLFLGITAYLTDCYAKYSTSALAANSLLRSLFGAGFALFADGMYDRLGTPWATSILGFCSLAMAFLPLVFYVYGARIRGLSKFHLATLKR</sequence>
<dbReference type="OrthoDB" id="3365399at2759"/>
<dbReference type="GO" id="GO:0022857">
    <property type="term" value="F:transmembrane transporter activity"/>
    <property type="evidence" value="ECO:0007669"/>
    <property type="project" value="InterPro"/>
</dbReference>
<evidence type="ECO:0000256" key="2">
    <source>
        <dbReference type="ARBA" id="ARBA00022448"/>
    </source>
</evidence>
<feature type="region of interest" description="Disordered" evidence="8">
    <location>
        <begin position="1"/>
        <end position="20"/>
    </location>
</feature>
<evidence type="ECO:0000256" key="1">
    <source>
        <dbReference type="ARBA" id="ARBA00004651"/>
    </source>
</evidence>
<feature type="transmembrane region" description="Helical" evidence="9">
    <location>
        <begin position="470"/>
        <end position="492"/>
    </location>
</feature>
<feature type="domain" description="Major facilitator superfamily (MFS) profile" evidence="10">
    <location>
        <begin position="46"/>
        <end position="509"/>
    </location>
</feature>
<evidence type="ECO:0000256" key="3">
    <source>
        <dbReference type="ARBA" id="ARBA00022475"/>
    </source>
</evidence>
<proteinExistence type="inferred from homology"/>
<evidence type="ECO:0000256" key="9">
    <source>
        <dbReference type="SAM" id="Phobius"/>
    </source>
</evidence>
<dbReference type="PROSITE" id="PS50850">
    <property type="entry name" value="MFS"/>
    <property type="match status" value="1"/>
</dbReference>
<evidence type="ECO:0000256" key="6">
    <source>
        <dbReference type="ARBA" id="ARBA00023136"/>
    </source>
</evidence>
<dbReference type="STRING" id="2025994.A0A2T3A7W6"/>
<organism evidence="11 12">
    <name type="scientific">Coniella lustricola</name>
    <dbReference type="NCBI Taxonomy" id="2025994"/>
    <lineage>
        <taxon>Eukaryota</taxon>
        <taxon>Fungi</taxon>
        <taxon>Dikarya</taxon>
        <taxon>Ascomycota</taxon>
        <taxon>Pezizomycotina</taxon>
        <taxon>Sordariomycetes</taxon>
        <taxon>Sordariomycetidae</taxon>
        <taxon>Diaporthales</taxon>
        <taxon>Schizoparmaceae</taxon>
        <taxon>Coniella</taxon>
    </lineage>
</organism>
<evidence type="ECO:0000259" key="10">
    <source>
        <dbReference type="PROSITE" id="PS50850"/>
    </source>
</evidence>
<feature type="transmembrane region" description="Helical" evidence="9">
    <location>
        <begin position="202"/>
        <end position="220"/>
    </location>
</feature>
<feature type="transmembrane region" description="Helical" evidence="9">
    <location>
        <begin position="84"/>
        <end position="104"/>
    </location>
</feature>
<keyword evidence="4 9" id="KW-0812">Transmembrane</keyword>
<evidence type="ECO:0000313" key="11">
    <source>
        <dbReference type="EMBL" id="PSR84456.1"/>
    </source>
</evidence>
<comment type="similarity">
    <text evidence="7">Belongs to the major facilitator superfamily. DHA1 family. Polyamines/proton antiporter (TC 2.A.1.2.16) subfamily.</text>
</comment>
<evidence type="ECO:0000256" key="7">
    <source>
        <dbReference type="ARBA" id="ARBA00038459"/>
    </source>
</evidence>
<reference evidence="11 12" key="1">
    <citation type="journal article" date="2018" name="Mycol. Prog.">
        <title>Coniella lustricola, a new species from submerged detritus.</title>
        <authorList>
            <person name="Raudabaugh D.B."/>
            <person name="Iturriaga T."/>
            <person name="Carver A."/>
            <person name="Mondo S."/>
            <person name="Pangilinan J."/>
            <person name="Lipzen A."/>
            <person name="He G."/>
            <person name="Amirebrahimi M."/>
            <person name="Grigoriev I.V."/>
            <person name="Miller A.N."/>
        </authorList>
    </citation>
    <scope>NUCLEOTIDE SEQUENCE [LARGE SCALE GENOMIC DNA]</scope>
    <source>
        <strain evidence="11 12">B22-T-1</strain>
    </source>
</reference>
<dbReference type="InterPro" id="IPR011701">
    <property type="entry name" value="MFS"/>
</dbReference>
<feature type="transmembrane region" description="Helical" evidence="9">
    <location>
        <begin position="171"/>
        <end position="196"/>
    </location>
</feature>
<dbReference type="InterPro" id="IPR036259">
    <property type="entry name" value="MFS_trans_sf"/>
</dbReference>
<dbReference type="CDD" id="cd17323">
    <property type="entry name" value="MFS_Tpo1_MDR_like"/>
    <property type="match status" value="1"/>
</dbReference>
<name>A0A2T3A7W6_9PEZI</name>
<dbReference type="InParanoid" id="A0A2T3A7W6"/>
<keyword evidence="2" id="KW-0813">Transport</keyword>
<dbReference type="PANTHER" id="PTHR23502:SF186">
    <property type="entry name" value="MAJOR FACILITATOR SUPERFAMILY (MFS) PROFILE DOMAIN-CONTAINING PROTEIN"/>
    <property type="match status" value="1"/>
</dbReference>
<evidence type="ECO:0000256" key="5">
    <source>
        <dbReference type="ARBA" id="ARBA00022989"/>
    </source>
</evidence>
<dbReference type="Gene3D" id="1.20.1250.20">
    <property type="entry name" value="MFS general substrate transporter like domains"/>
    <property type="match status" value="1"/>
</dbReference>
<feature type="transmembrane region" description="Helical" evidence="9">
    <location>
        <begin position="405"/>
        <end position="429"/>
    </location>
</feature>
<feature type="transmembrane region" description="Helical" evidence="9">
    <location>
        <begin position="45"/>
        <end position="64"/>
    </location>
</feature>
<feature type="transmembrane region" description="Helical" evidence="9">
    <location>
        <begin position="380"/>
        <end position="399"/>
    </location>
</feature>
<gene>
    <name evidence="11" type="ORF">BD289DRAFT_409606</name>
</gene>
<dbReference type="SUPFAM" id="SSF103473">
    <property type="entry name" value="MFS general substrate transporter"/>
    <property type="match status" value="1"/>
</dbReference>
<dbReference type="FunFam" id="1.20.1250.20:FF:000011">
    <property type="entry name" value="MFS multidrug transporter, putative"/>
    <property type="match status" value="1"/>
</dbReference>
<comment type="subcellular location">
    <subcellularLocation>
        <location evidence="1">Cell membrane</location>
        <topology evidence="1">Multi-pass membrane protein</topology>
    </subcellularLocation>
</comment>
<dbReference type="Proteomes" id="UP000241462">
    <property type="component" value="Unassembled WGS sequence"/>
</dbReference>
<dbReference type="EMBL" id="KZ678443">
    <property type="protein sequence ID" value="PSR84456.1"/>
    <property type="molecule type" value="Genomic_DNA"/>
</dbReference>
<keyword evidence="3" id="KW-1003">Cell membrane</keyword>
<evidence type="ECO:0000256" key="8">
    <source>
        <dbReference type="SAM" id="MobiDB-lite"/>
    </source>
</evidence>
<dbReference type="GO" id="GO:0005886">
    <property type="term" value="C:plasma membrane"/>
    <property type="evidence" value="ECO:0007669"/>
    <property type="project" value="UniProtKB-SubCell"/>
</dbReference>
<dbReference type="AlphaFoldDB" id="A0A2T3A7W6"/>
<feature type="transmembrane region" description="Helical" evidence="9">
    <location>
        <begin position="270"/>
        <end position="293"/>
    </location>
</feature>
<dbReference type="InterPro" id="IPR020846">
    <property type="entry name" value="MFS_dom"/>
</dbReference>
<keyword evidence="5 9" id="KW-1133">Transmembrane helix</keyword>
<keyword evidence="6 9" id="KW-0472">Membrane</keyword>
<evidence type="ECO:0000256" key="4">
    <source>
        <dbReference type="ARBA" id="ARBA00022692"/>
    </source>
</evidence>
<evidence type="ECO:0000313" key="12">
    <source>
        <dbReference type="Proteomes" id="UP000241462"/>
    </source>
</evidence>